<dbReference type="EMBL" id="ML122314">
    <property type="protein sequence ID" value="RPD53873.1"/>
    <property type="molecule type" value="Genomic_DNA"/>
</dbReference>
<evidence type="ECO:0000313" key="2">
    <source>
        <dbReference type="Proteomes" id="UP000313359"/>
    </source>
</evidence>
<sequence>MAAAIEFPLFLALPSTSQSPTELELVLPPYKCRFLLHVCYERPTSKRAHISDLRDAAVAAADRMYKNRPESDFSVVIYACEQLPSSVADLKCGMEIPRFDSTWVMDNAELLGPRRPLDTVKEARLLGILKVNESVGKINREQIAIAAQRRDSPSTRATLPQRLKNQTVTRIDAVHDGRPIELTGPSITIYHPVFAKFLKYMAEPQEFTSEELDTAHSFVTKAVAYFADEPTRRLKLKDSMGDGVHRQVLELTKIPNSTGRFTSDGAMFASPTATTPDDFCPIIALHELKNEIGEGGCDPIAEAENMYVAYYSSNEARSIRQMTPCPAFIIGSAGPNIQISGGDQFIAQPLGDSISAVPRPNLAGRSLLDDAYHRVARLFRALRVCLRDLDDYYTALAQSMTVPPRPGEVGHEPLLVDGVWHPGVRHGEGAR</sequence>
<reference evidence="1" key="1">
    <citation type="journal article" date="2018" name="Genome Biol. Evol.">
        <title>Genomics and development of Lentinus tigrinus, a white-rot wood-decaying mushroom with dimorphic fruiting bodies.</title>
        <authorList>
            <person name="Wu B."/>
            <person name="Xu Z."/>
            <person name="Knudson A."/>
            <person name="Carlson A."/>
            <person name="Chen N."/>
            <person name="Kovaka S."/>
            <person name="LaButti K."/>
            <person name="Lipzen A."/>
            <person name="Pennachio C."/>
            <person name="Riley R."/>
            <person name="Schakwitz W."/>
            <person name="Umezawa K."/>
            <person name="Ohm R.A."/>
            <person name="Grigoriev I.V."/>
            <person name="Nagy L.G."/>
            <person name="Gibbons J."/>
            <person name="Hibbett D."/>
        </authorList>
    </citation>
    <scope>NUCLEOTIDE SEQUENCE [LARGE SCALE GENOMIC DNA]</scope>
    <source>
        <strain evidence="1">ALCF2SS1-6</strain>
    </source>
</reference>
<dbReference type="Proteomes" id="UP000313359">
    <property type="component" value="Unassembled WGS sequence"/>
</dbReference>
<evidence type="ECO:0000313" key="1">
    <source>
        <dbReference type="EMBL" id="RPD53873.1"/>
    </source>
</evidence>
<accession>A0A5C2RQM8</accession>
<gene>
    <name evidence="1" type="ORF">L227DRAFT_657989</name>
</gene>
<protein>
    <submittedName>
        <fullName evidence="1">Uncharacterized protein</fullName>
    </submittedName>
</protein>
<dbReference type="OrthoDB" id="2803068at2759"/>
<proteinExistence type="predicted"/>
<name>A0A5C2RQM8_9APHY</name>
<dbReference type="AlphaFoldDB" id="A0A5C2RQM8"/>
<organism evidence="1 2">
    <name type="scientific">Lentinus tigrinus ALCF2SS1-6</name>
    <dbReference type="NCBI Taxonomy" id="1328759"/>
    <lineage>
        <taxon>Eukaryota</taxon>
        <taxon>Fungi</taxon>
        <taxon>Dikarya</taxon>
        <taxon>Basidiomycota</taxon>
        <taxon>Agaricomycotina</taxon>
        <taxon>Agaricomycetes</taxon>
        <taxon>Polyporales</taxon>
        <taxon>Polyporaceae</taxon>
        <taxon>Lentinus</taxon>
    </lineage>
</organism>
<dbReference type="STRING" id="1328759.A0A5C2RQM8"/>
<keyword evidence="2" id="KW-1185">Reference proteome</keyword>